<dbReference type="EMBL" id="KN832980">
    <property type="protein sequence ID" value="KIM87045.1"/>
    <property type="molecule type" value="Genomic_DNA"/>
</dbReference>
<dbReference type="OrthoDB" id="2579508at2759"/>
<evidence type="ECO:0000313" key="2">
    <source>
        <dbReference type="EMBL" id="KIM87045.1"/>
    </source>
</evidence>
<reference evidence="2 3" key="1">
    <citation type="submission" date="2014-04" db="EMBL/GenBank/DDBJ databases">
        <authorList>
            <consortium name="DOE Joint Genome Institute"/>
            <person name="Kuo A."/>
            <person name="Tarkka M."/>
            <person name="Buscot F."/>
            <person name="Kohler A."/>
            <person name="Nagy L.G."/>
            <person name="Floudas D."/>
            <person name="Copeland A."/>
            <person name="Barry K.W."/>
            <person name="Cichocki N."/>
            <person name="Veneault-Fourrey C."/>
            <person name="LaButti K."/>
            <person name="Lindquist E.A."/>
            <person name="Lipzen A."/>
            <person name="Lundell T."/>
            <person name="Morin E."/>
            <person name="Murat C."/>
            <person name="Sun H."/>
            <person name="Tunlid A."/>
            <person name="Henrissat B."/>
            <person name="Grigoriev I.V."/>
            <person name="Hibbett D.S."/>
            <person name="Martin F."/>
            <person name="Nordberg H.P."/>
            <person name="Cantor M.N."/>
            <person name="Hua S.X."/>
        </authorList>
    </citation>
    <scope>NUCLEOTIDE SEQUENCE [LARGE SCALE GENOMIC DNA]</scope>
    <source>
        <strain evidence="2 3">F 1598</strain>
    </source>
</reference>
<gene>
    <name evidence="2" type="ORF">PILCRDRAFT_815495</name>
</gene>
<evidence type="ECO:0000313" key="3">
    <source>
        <dbReference type="Proteomes" id="UP000054166"/>
    </source>
</evidence>
<dbReference type="AlphaFoldDB" id="A0A0C3FSA4"/>
<dbReference type="Proteomes" id="UP000054166">
    <property type="component" value="Unassembled WGS sequence"/>
</dbReference>
<feature type="region of interest" description="Disordered" evidence="1">
    <location>
        <begin position="352"/>
        <end position="378"/>
    </location>
</feature>
<feature type="compositionally biased region" description="Polar residues" evidence="1">
    <location>
        <begin position="352"/>
        <end position="376"/>
    </location>
</feature>
<proteinExistence type="predicted"/>
<sequence length="405" mass="45947">MQRGSDNLLGYVLGARLPEMKFSQAMPDDDLRNPLAVRPERRRQLQWINGLDEVQFRDSCLTWARNNIPNFPLGIEDEDGATGKRLSVPALPSFSIPTPRLGRPSDIDRFSVWLDQLPFETVGRLLQIVYANMDNWKISLQEEDEIDDRIFKQYLWTTNDFPAGMIRQQSVVLVIQPPWIASIKDLHEFSDCRTFPVCPYSADIASGLENKHRLWAKLWDACDRSKCPFFVVSTYVGWVFGAFSSGWTTAFVSRVYPSDSMDPTIVLALTYWLSCAMGCPDGWSVPILEEELMEHSRREISPTPPPCNYFRFVRHQINGSDSGTEDTVSINLDRNGRPYAVLGGTRVWSQTSAHEYQGSESTNESQGTDWSGTDSPIPTWKADGSCSPIIMHNGCRVWHPTRLVV</sequence>
<organism evidence="2 3">
    <name type="scientific">Piloderma croceum (strain F 1598)</name>
    <dbReference type="NCBI Taxonomy" id="765440"/>
    <lineage>
        <taxon>Eukaryota</taxon>
        <taxon>Fungi</taxon>
        <taxon>Dikarya</taxon>
        <taxon>Basidiomycota</taxon>
        <taxon>Agaricomycotina</taxon>
        <taxon>Agaricomycetes</taxon>
        <taxon>Agaricomycetidae</taxon>
        <taxon>Atheliales</taxon>
        <taxon>Atheliaceae</taxon>
        <taxon>Piloderma</taxon>
    </lineage>
</organism>
<dbReference type="HOGENOM" id="CLU_048299_0_0_1"/>
<accession>A0A0C3FSA4</accession>
<dbReference type="InParanoid" id="A0A0C3FSA4"/>
<evidence type="ECO:0000256" key="1">
    <source>
        <dbReference type="SAM" id="MobiDB-lite"/>
    </source>
</evidence>
<name>A0A0C3FSA4_PILCF</name>
<reference evidence="3" key="2">
    <citation type="submission" date="2015-01" db="EMBL/GenBank/DDBJ databases">
        <title>Evolutionary Origins and Diversification of the Mycorrhizal Mutualists.</title>
        <authorList>
            <consortium name="DOE Joint Genome Institute"/>
            <consortium name="Mycorrhizal Genomics Consortium"/>
            <person name="Kohler A."/>
            <person name="Kuo A."/>
            <person name="Nagy L.G."/>
            <person name="Floudas D."/>
            <person name="Copeland A."/>
            <person name="Barry K.W."/>
            <person name="Cichocki N."/>
            <person name="Veneault-Fourrey C."/>
            <person name="LaButti K."/>
            <person name="Lindquist E.A."/>
            <person name="Lipzen A."/>
            <person name="Lundell T."/>
            <person name="Morin E."/>
            <person name="Murat C."/>
            <person name="Riley R."/>
            <person name="Ohm R."/>
            <person name="Sun H."/>
            <person name="Tunlid A."/>
            <person name="Henrissat B."/>
            <person name="Grigoriev I.V."/>
            <person name="Hibbett D.S."/>
            <person name="Martin F."/>
        </authorList>
    </citation>
    <scope>NUCLEOTIDE SEQUENCE [LARGE SCALE GENOMIC DNA]</scope>
    <source>
        <strain evidence="3">F 1598</strain>
    </source>
</reference>
<keyword evidence="3" id="KW-1185">Reference proteome</keyword>
<protein>
    <submittedName>
        <fullName evidence="2">Uncharacterized protein</fullName>
    </submittedName>
</protein>